<proteinExistence type="inferred from homology"/>
<dbReference type="PRINTS" id="PR00723">
    <property type="entry name" value="SUBTILISIN"/>
</dbReference>
<evidence type="ECO:0000313" key="7">
    <source>
        <dbReference type="Proteomes" id="UP000298460"/>
    </source>
</evidence>
<dbReference type="GO" id="GO:0004252">
    <property type="term" value="F:serine-type endopeptidase activity"/>
    <property type="evidence" value="ECO:0007669"/>
    <property type="project" value="InterPro"/>
</dbReference>
<dbReference type="InterPro" id="IPR036852">
    <property type="entry name" value="Peptidase_S8/S53_dom_sf"/>
</dbReference>
<protein>
    <submittedName>
        <fullName evidence="6">S8 family peptidase</fullName>
    </submittedName>
</protein>
<dbReference type="EMBL" id="SPQQ01000005">
    <property type="protein sequence ID" value="TGE37434.1"/>
    <property type="molecule type" value="Genomic_DNA"/>
</dbReference>
<sequence>MEHILSPELLTAWPSIRDDDQFVIDVGIACLGILQIPIHPIKRREGYATEDRYNDAVGRWQRKRDEIYEQWDDLSDERFSALTRLVEVYDGEILSSMIEGTKDSASQLPDSFTCRLRLNGKGLRDFVLNFPYLFDVAEVDELEFAYSELAATSEEVLEPLKLEPPDTDAPRVCVIDSGIQERHPLLKDAIEQHDSKSWINTETDVADYVHQGGHGTRVAGAVLYPRDIPYSSTYKPICWLQNARVLNQDNKMPETLFPPRVLQEIIEHFHKGSAHTKVFNHSINATSPCRLVHMSAWAASIDQLTWESDLLFIVSAGNISKYGDVSKPGIREYIVSGRRYPNYLFLPWARIANPGQSLQAVTVGSIAINSVSGIEKSFAGFSEPSSFSRSGLGIWDVIKPEVVEYGGDFVYDTGHPPNIKISTENSPQLIRSTLHGGSLVGNDNVGTSFAAPKISNIVAAIQSILPQEPALLYRALLIQSARWPAWTSSYPDKAQVIKHIGYGIPDLNRAISNSKYRITLVTTGEVFIRAGQVHVYEVKIPEDLRSPADAYDIRVEVTLSYKAQPRRTRRTRQRYLSTWLEWQSSKLNEPSEIFAGRMIELANNNEHADTENDSAPSTSSGAIQWAIRERSDWGIKGVSRNHGTVQKDWVTIKSHELAEGFCLAVIGHAGWAKDIEAAVPYSLVISFEAVNQDIEIYSRIEIANPVELEVEQTIEVVVPS</sequence>
<dbReference type="InterPro" id="IPR000209">
    <property type="entry name" value="Peptidase_S8/S53_dom"/>
</dbReference>
<comment type="similarity">
    <text evidence="1">Belongs to the peptidase S8 family.</text>
</comment>
<evidence type="ECO:0000259" key="5">
    <source>
        <dbReference type="Pfam" id="PF00082"/>
    </source>
</evidence>
<dbReference type="InterPro" id="IPR034074">
    <property type="entry name" value="Y4bN_pept_dom"/>
</dbReference>
<evidence type="ECO:0000256" key="3">
    <source>
        <dbReference type="ARBA" id="ARBA00022801"/>
    </source>
</evidence>
<gene>
    <name evidence="6" type="ORF">E4K67_15190</name>
</gene>
<keyword evidence="2" id="KW-0645">Protease</keyword>
<dbReference type="Pfam" id="PF00082">
    <property type="entry name" value="Peptidase_S8"/>
    <property type="match status" value="1"/>
</dbReference>
<evidence type="ECO:0000313" key="6">
    <source>
        <dbReference type="EMBL" id="TGE37434.1"/>
    </source>
</evidence>
<dbReference type="OrthoDB" id="9759014at2"/>
<evidence type="ECO:0000256" key="2">
    <source>
        <dbReference type="ARBA" id="ARBA00022670"/>
    </source>
</evidence>
<dbReference type="AlphaFoldDB" id="A0A4Z0R4G2"/>
<comment type="caution">
    <text evidence="6">The sequence shown here is derived from an EMBL/GenBank/DDBJ whole genome shotgun (WGS) entry which is preliminary data.</text>
</comment>
<dbReference type="SUPFAM" id="SSF52743">
    <property type="entry name" value="Subtilisin-like"/>
    <property type="match status" value="1"/>
</dbReference>
<dbReference type="InterPro" id="IPR015500">
    <property type="entry name" value="Peptidase_S8_subtilisin-rel"/>
</dbReference>
<dbReference type="Gene3D" id="3.40.50.200">
    <property type="entry name" value="Peptidase S8/S53 domain"/>
    <property type="match status" value="1"/>
</dbReference>
<organism evidence="6 7">
    <name type="scientific">Desulfosporosinus fructosivorans</name>
    <dbReference type="NCBI Taxonomy" id="2018669"/>
    <lineage>
        <taxon>Bacteria</taxon>
        <taxon>Bacillati</taxon>
        <taxon>Bacillota</taxon>
        <taxon>Clostridia</taxon>
        <taxon>Eubacteriales</taxon>
        <taxon>Desulfitobacteriaceae</taxon>
        <taxon>Desulfosporosinus</taxon>
    </lineage>
</organism>
<evidence type="ECO:0000256" key="4">
    <source>
        <dbReference type="ARBA" id="ARBA00022825"/>
    </source>
</evidence>
<dbReference type="InterPro" id="IPR050131">
    <property type="entry name" value="Peptidase_S8_subtilisin-like"/>
</dbReference>
<dbReference type="PANTHER" id="PTHR43806:SF11">
    <property type="entry name" value="CEREVISIN-RELATED"/>
    <property type="match status" value="1"/>
</dbReference>
<dbReference type="PANTHER" id="PTHR43806">
    <property type="entry name" value="PEPTIDASE S8"/>
    <property type="match status" value="1"/>
</dbReference>
<reference evidence="6 7" key="1">
    <citation type="submission" date="2019-03" db="EMBL/GenBank/DDBJ databases">
        <title>Draft Genome Sequence of Desulfosporosinus fructosivorans Strain 63.6F, Isolated from Marine Sediment in the Baltic Sea.</title>
        <authorList>
            <person name="Hausmann B."/>
            <person name="Vandieken V."/>
            <person name="Pjevac P."/>
            <person name="Schreck K."/>
            <person name="Herbold C.W."/>
            <person name="Loy A."/>
        </authorList>
    </citation>
    <scope>NUCLEOTIDE SEQUENCE [LARGE SCALE GENOMIC DNA]</scope>
    <source>
        <strain evidence="6 7">63.6F</strain>
    </source>
</reference>
<accession>A0A4Z0R4G2</accession>
<keyword evidence="4" id="KW-0720">Serine protease</keyword>
<evidence type="ECO:0000256" key="1">
    <source>
        <dbReference type="ARBA" id="ARBA00011073"/>
    </source>
</evidence>
<name>A0A4Z0R4G2_9FIRM</name>
<feature type="domain" description="Peptidase S8/S53" evidence="5">
    <location>
        <begin position="170"/>
        <end position="502"/>
    </location>
</feature>
<dbReference type="CDD" id="cd04847">
    <property type="entry name" value="Peptidases_S8_Subtilisin_like_2"/>
    <property type="match status" value="1"/>
</dbReference>
<dbReference type="Proteomes" id="UP000298460">
    <property type="component" value="Unassembled WGS sequence"/>
</dbReference>
<keyword evidence="7" id="KW-1185">Reference proteome</keyword>
<dbReference type="GO" id="GO:0006508">
    <property type="term" value="P:proteolysis"/>
    <property type="evidence" value="ECO:0007669"/>
    <property type="project" value="UniProtKB-KW"/>
</dbReference>
<keyword evidence="3" id="KW-0378">Hydrolase</keyword>